<feature type="region of interest" description="Disordered" evidence="4">
    <location>
        <begin position="17"/>
        <end position="54"/>
    </location>
</feature>
<comment type="caution">
    <text evidence="6">The sequence shown here is derived from an EMBL/GenBank/DDBJ whole genome shotgun (WGS) entry which is preliminary data.</text>
</comment>
<keyword evidence="2" id="KW-0012">Acyltransferase</keyword>
<evidence type="ECO:0000313" key="6">
    <source>
        <dbReference type="EMBL" id="OQV25136.1"/>
    </source>
</evidence>
<dbReference type="CDD" id="cd04301">
    <property type="entry name" value="NAT_SF"/>
    <property type="match status" value="1"/>
</dbReference>
<dbReference type="AlphaFoldDB" id="A0A1W0XCB4"/>
<dbReference type="EMBL" id="MTYJ01000003">
    <property type="protein sequence ID" value="OQV25136.1"/>
    <property type="molecule type" value="Genomic_DNA"/>
</dbReference>
<evidence type="ECO:0000256" key="2">
    <source>
        <dbReference type="ARBA" id="ARBA00023315"/>
    </source>
</evidence>
<dbReference type="Pfam" id="PF00583">
    <property type="entry name" value="Acetyltransf_1"/>
    <property type="match status" value="1"/>
</dbReference>
<dbReference type="InterPro" id="IPR000182">
    <property type="entry name" value="GNAT_dom"/>
</dbReference>
<dbReference type="Gene3D" id="3.40.630.30">
    <property type="match status" value="1"/>
</dbReference>
<sequence>MEDDGLEMVLSSLASSSINSAEDGVQCPATKETSPVAAPSPPATRLPEHERQQRVEEERRQKVLSLKTSLVALGAEHGVRYITYGGEHHLHEIMDLITRDLSEPYSIYTYRYFIYQWPKLCHLAVNEEGKVVGAIVCKMENAKNSTFRLETVKRGYIAMLAVDKTIRRVKIGTALVIHSVESLINNGCDEVVLETETTNEAALRLYENLGFARHKRLLKYYLNGVDAFRLKLWLRFPAVIRERGKMSLMESLQLDLPQEQPKA</sequence>
<dbReference type="PANTHER" id="PTHR45896:SF1">
    <property type="entry name" value="N-ALPHA-ACETYLTRANSFERASE 30"/>
    <property type="match status" value="1"/>
</dbReference>
<dbReference type="OrthoDB" id="249099at2759"/>
<reference evidence="7" key="1">
    <citation type="submission" date="2017-01" db="EMBL/GenBank/DDBJ databases">
        <title>Comparative genomics of anhydrobiosis in the tardigrade Hypsibius dujardini.</title>
        <authorList>
            <person name="Yoshida Y."/>
            <person name="Koutsovoulos G."/>
            <person name="Laetsch D."/>
            <person name="Stevens L."/>
            <person name="Kumar S."/>
            <person name="Horikawa D."/>
            <person name="Ishino K."/>
            <person name="Komine S."/>
            <person name="Tomita M."/>
            <person name="Blaxter M."/>
            <person name="Arakawa K."/>
        </authorList>
    </citation>
    <scope>NUCLEOTIDE SEQUENCE [LARGE SCALE GENOMIC DNA]</scope>
    <source>
        <strain evidence="7">Z151</strain>
    </source>
</reference>
<gene>
    <name evidence="6" type="ORF">BV898_00827</name>
</gene>
<name>A0A1W0XCB4_HYPEX</name>
<dbReference type="PANTHER" id="PTHR45896">
    <property type="entry name" value="N-ALPHA-ACETYLTRANSFERASE 30"/>
    <property type="match status" value="1"/>
</dbReference>
<dbReference type="PROSITE" id="PS51186">
    <property type="entry name" value="GNAT"/>
    <property type="match status" value="1"/>
</dbReference>
<evidence type="ECO:0000313" key="7">
    <source>
        <dbReference type="Proteomes" id="UP000192578"/>
    </source>
</evidence>
<evidence type="ECO:0000256" key="1">
    <source>
        <dbReference type="ARBA" id="ARBA00022679"/>
    </source>
</evidence>
<dbReference type="InterPro" id="IPR044542">
    <property type="entry name" value="NAA30-like"/>
</dbReference>
<evidence type="ECO:0000259" key="5">
    <source>
        <dbReference type="PROSITE" id="PS51186"/>
    </source>
</evidence>
<keyword evidence="1" id="KW-0808">Transferase</keyword>
<dbReference type="GO" id="GO:0004596">
    <property type="term" value="F:protein-N-terminal amino-acid acetyltransferase activity"/>
    <property type="evidence" value="ECO:0007669"/>
    <property type="project" value="InterPro"/>
</dbReference>
<dbReference type="InterPro" id="IPR016181">
    <property type="entry name" value="Acyl_CoA_acyltransferase"/>
</dbReference>
<evidence type="ECO:0000256" key="3">
    <source>
        <dbReference type="ARBA" id="ARBA00024025"/>
    </source>
</evidence>
<dbReference type="Proteomes" id="UP000192578">
    <property type="component" value="Unassembled WGS sequence"/>
</dbReference>
<organism evidence="6 7">
    <name type="scientific">Hypsibius exemplaris</name>
    <name type="common">Freshwater tardigrade</name>
    <dbReference type="NCBI Taxonomy" id="2072580"/>
    <lineage>
        <taxon>Eukaryota</taxon>
        <taxon>Metazoa</taxon>
        <taxon>Ecdysozoa</taxon>
        <taxon>Tardigrada</taxon>
        <taxon>Eutardigrada</taxon>
        <taxon>Parachela</taxon>
        <taxon>Hypsibioidea</taxon>
        <taxon>Hypsibiidae</taxon>
        <taxon>Hypsibius</taxon>
    </lineage>
</organism>
<accession>A0A1W0XCB4</accession>
<dbReference type="SUPFAM" id="SSF55729">
    <property type="entry name" value="Acyl-CoA N-acyltransferases (Nat)"/>
    <property type="match status" value="1"/>
</dbReference>
<dbReference type="GO" id="GO:0031417">
    <property type="term" value="C:NatC complex"/>
    <property type="evidence" value="ECO:0007669"/>
    <property type="project" value="TreeGrafter"/>
</dbReference>
<feature type="domain" description="N-acetyltransferase" evidence="5">
    <location>
        <begin position="80"/>
        <end position="235"/>
    </location>
</feature>
<comment type="similarity">
    <text evidence="3">Belongs to the acetyltransferase family. MAK3 subfamily.</text>
</comment>
<evidence type="ECO:0000256" key="4">
    <source>
        <dbReference type="SAM" id="MobiDB-lite"/>
    </source>
</evidence>
<proteinExistence type="inferred from homology"/>
<keyword evidence="7" id="KW-1185">Reference proteome</keyword>
<protein>
    <submittedName>
        <fullName evidence="6">N-alpha-acetyltransferase 30</fullName>
    </submittedName>
</protein>